<organism evidence="2 3">
    <name type="scientific">Apiospora arundinis</name>
    <dbReference type="NCBI Taxonomy" id="335852"/>
    <lineage>
        <taxon>Eukaryota</taxon>
        <taxon>Fungi</taxon>
        <taxon>Dikarya</taxon>
        <taxon>Ascomycota</taxon>
        <taxon>Pezizomycotina</taxon>
        <taxon>Sordariomycetes</taxon>
        <taxon>Xylariomycetidae</taxon>
        <taxon>Amphisphaeriales</taxon>
        <taxon>Apiosporaceae</taxon>
        <taxon>Apiospora</taxon>
    </lineage>
</organism>
<evidence type="ECO:0000313" key="3">
    <source>
        <dbReference type="Proteomes" id="UP001390339"/>
    </source>
</evidence>
<reference evidence="2 3" key="1">
    <citation type="journal article" date="2024" name="IMA Fungus">
        <title>Apiospora arundinis, a panoply of carbohydrate-active enzymes and secondary metabolites.</title>
        <authorList>
            <person name="Sorensen T."/>
            <person name="Petersen C."/>
            <person name="Muurmann A.T."/>
            <person name="Christiansen J.V."/>
            <person name="Brundto M.L."/>
            <person name="Overgaard C.K."/>
            <person name="Boysen A.T."/>
            <person name="Wollenberg R.D."/>
            <person name="Larsen T.O."/>
            <person name="Sorensen J.L."/>
            <person name="Nielsen K.L."/>
            <person name="Sondergaard T.E."/>
        </authorList>
    </citation>
    <scope>NUCLEOTIDE SEQUENCE [LARGE SCALE GENOMIC DNA]</scope>
    <source>
        <strain evidence="2 3">AAU 773</strain>
    </source>
</reference>
<sequence>MGIHTKILDGPVFLAIRLGADAAHADVLIEVGAADAAVAAPVHAADALVVDRQLAAVGDGVAARQLDAEPVARARRVADVAPAREVVVRHDGPVVVAVVVQPADAALGHGGLGSHGHGRGDGGEDECDQDGGHGCGKGGGECGCRRSHGERAIGSFFFWLADWKDWILRITRR</sequence>
<proteinExistence type="predicted"/>
<accession>A0ABR2IHS0</accession>
<evidence type="ECO:0000256" key="1">
    <source>
        <dbReference type="SAM" id="MobiDB-lite"/>
    </source>
</evidence>
<keyword evidence="3" id="KW-1185">Reference proteome</keyword>
<name>A0ABR2IHS0_9PEZI</name>
<evidence type="ECO:0000313" key="2">
    <source>
        <dbReference type="EMBL" id="KAK8863116.1"/>
    </source>
</evidence>
<comment type="caution">
    <text evidence="2">The sequence shown here is derived from an EMBL/GenBank/DDBJ whole genome shotgun (WGS) entry which is preliminary data.</text>
</comment>
<feature type="region of interest" description="Disordered" evidence="1">
    <location>
        <begin position="110"/>
        <end position="131"/>
    </location>
</feature>
<dbReference type="EMBL" id="JAPCWZ010000005">
    <property type="protein sequence ID" value="KAK8863116.1"/>
    <property type="molecule type" value="Genomic_DNA"/>
</dbReference>
<protein>
    <submittedName>
        <fullName evidence="2">Uncharacterized protein</fullName>
    </submittedName>
</protein>
<gene>
    <name evidence="2" type="ORF">PGQ11_009351</name>
</gene>
<dbReference type="Proteomes" id="UP001390339">
    <property type="component" value="Unassembled WGS sequence"/>
</dbReference>